<dbReference type="GO" id="GO:0012506">
    <property type="term" value="C:vesicle membrane"/>
    <property type="evidence" value="ECO:0007669"/>
    <property type="project" value="TreeGrafter"/>
</dbReference>
<dbReference type="Proteomes" id="UP000269276">
    <property type="component" value="Unassembled WGS sequence"/>
</dbReference>
<feature type="domain" description="TUG ubiquitin-like" evidence="2">
    <location>
        <begin position="81"/>
        <end position="145"/>
    </location>
</feature>
<feature type="region of interest" description="Disordered" evidence="1">
    <location>
        <begin position="542"/>
        <end position="600"/>
    </location>
</feature>
<evidence type="ECO:0000313" key="4">
    <source>
        <dbReference type="Proteomes" id="UP000269276"/>
    </source>
</evidence>
<evidence type="ECO:0000256" key="1">
    <source>
        <dbReference type="SAM" id="MobiDB-lite"/>
    </source>
</evidence>
<dbReference type="AlphaFoldDB" id="A0A3M7D1P9"/>
<feature type="region of interest" description="Disordered" evidence="1">
    <location>
        <begin position="285"/>
        <end position="402"/>
    </location>
</feature>
<dbReference type="GO" id="GO:0005737">
    <property type="term" value="C:cytoplasm"/>
    <property type="evidence" value="ECO:0007669"/>
    <property type="project" value="TreeGrafter"/>
</dbReference>
<name>A0A3M7D1P9_HORWE</name>
<reference evidence="3 4" key="1">
    <citation type="journal article" date="2018" name="BMC Genomics">
        <title>Genomic evidence for intraspecific hybridization in a clonal and extremely halotolerant yeast.</title>
        <authorList>
            <person name="Gostincar C."/>
            <person name="Stajich J.E."/>
            <person name="Zupancic J."/>
            <person name="Zalar P."/>
            <person name="Gunde-Cimerman N."/>
        </authorList>
    </citation>
    <scope>NUCLEOTIDE SEQUENCE [LARGE SCALE GENOMIC DNA]</scope>
    <source>
        <strain evidence="3 4">EXF-2682</strain>
    </source>
</reference>
<proteinExistence type="predicted"/>
<sequence length="600" mass="65046">MSDLTGLRLSRHERILVVSLSYLFTAPVVYTYTRKLFGYLGALWQEARRQIREEDQLEARRRLRTELIYWVAKMASNVFVVDSSLKRTQIKVTPSTTLKEVLDQACRNKKLKPEEFMLKTQNGKTVDLSQPFRLSGLTAGAKLQLTQASRSTGVVNLALQLPDNIEGGGRRVSDKFPSTTSLWLVLRKYEDGVAGSGQRLNLTQRGVPSSESGAGRMMYEQPCLQIMGRTLETFEDLQKTLAQVGLNSGSVLMRLSFKRGGQPLEEAMQEISKYFVSAQSAEPTAGAAASAPPTKDGPADRSVPNADAENAAAPVEGAAGKEPNEDVPMTEGPTAPVVENDVLASSSETPAQPSSEPPQQQPSNTINGISVYRPPSSGTPAAAQLADDPTGFEPSIDQAKAHQAAIARNTRNQRLLSDKELEEQETAKRERLTTVQSVQVRVRYPDQSMVETTCAASETGADLNAKVRGTLAAGDAEPFELRFLGPKGQQTVPDSPSVRLVRDLGFRGKILVTLAWAQDVSPQTRQGPSLKEEYRSRATDLKVDLLQQQAESQQSSGGGKEGRGEDEAAAQAEKQGGKKKGGGGGDVEAKMKKFLGFGRK</sequence>
<feature type="compositionally biased region" description="Low complexity" evidence="1">
    <location>
        <begin position="303"/>
        <end position="320"/>
    </location>
</feature>
<dbReference type="Pfam" id="PF11470">
    <property type="entry name" value="TUG-UBL1"/>
    <property type="match status" value="1"/>
</dbReference>
<dbReference type="InterPro" id="IPR059238">
    <property type="entry name" value="UBX1_UBXN9"/>
</dbReference>
<accession>A0A3M7D1P9</accession>
<feature type="compositionally biased region" description="Low complexity" evidence="1">
    <location>
        <begin position="344"/>
        <end position="354"/>
    </location>
</feature>
<comment type="caution">
    <text evidence="3">The sequence shown here is derived from an EMBL/GenBank/DDBJ whole genome shotgun (WGS) entry which is preliminary data.</text>
</comment>
<evidence type="ECO:0000259" key="2">
    <source>
        <dbReference type="Pfam" id="PF11470"/>
    </source>
</evidence>
<dbReference type="PANTHER" id="PTHR46467:SF1">
    <property type="entry name" value="TETHER CONTAINING UBX DOMAIN FOR GLUT4"/>
    <property type="match status" value="1"/>
</dbReference>
<dbReference type="EMBL" id="QWIP01000645">
    <property type="protein sequence ID" value="RMY57836.1"/>
    <property type="molecule type" value="Genomic_DNA"/>
</dbReference>
<evidence type="ECO:0000313" key="3">
    <source>
        <dbReference type="EMBL" id="RMY57836.1"/>
    </source>
</evidence>
<dbReference type="GO" id="GO:0006886">
    <property type="term" value="P:intracellular protein transport"/>
    <property type="evidence" value="ECO:0007669"/>
    <property type="project" value="TreeGrafter"/>
</dbReference>
<protein>
    <recommendedName>
        <fullName evidence="2">TUG ubiquitin-like domain-containing protein</fullName>
    </recommendedName>
</protein>
<dbReference type="OrthoDB" id="440781at2759"/>
<gene>
    <name evidence="3" type="ORF">D0863_12487</name>
</gene>
<dbReference type="VEuPathDB" id="FungiDB:BTJ68_10982"/>
<dbReference type="InterPro" id="IPR021569">
    <property type="entry name" value="TUG-UBL1"/>
</dbReference>
<dbReference type="SUPFAM" id="SSF54236">
    <property type="entry name" value="Ubiquitin-like"/>
    <property type="match status" value="1"/>
</dbReference>
<dbReference type="InterPro" id="IPR029071">
    <property type="entry name" value="Ubiquitin-like_domsf"/>
</dbReference>
<dbReference type="CDD" id="cd16105">
    <property type="entry name" value="Ubl_ASPSCR1_like"/>
    <property type="match status" value="1"/>
</dbReference>
<dbReference type="CDD" id="cd17075">
    <property type="entry name" value="UBX1_UBXN9"/>
    <property type="match status" value="1"/>
</dbReference>
<dbReference type="GO" id="GO:0005634">
    <property type="term" value="C:nucleus"/>
    <property type="evidence" value="ECO:0007669"/>
    <property type="project" value="TreeGrafter"/>
</dbReference>
<dbReference type="Gene3D" id="3.10.20.90">
    <property type="entry name" value="Phosphatidylinositol 3-kinase Catalytic Subunit, Chain A, domain 1"/>
    <property type="match status" value="1"/>
</dbReference>
<dbReference type="PANTHER" id="PTHR46467">
    <property type="entry name" value="TETHER CONTAINING UBX DOMAIN FOR GLUT4"/>
    <property type="match status" value="1"/>
</dbReference>
<organism evidence="3 4">
    <name type="scientific">Hortaea werneckii</name>
    <name type="common">Black yeast</name>
    <name type="synonym">Cladosporium werneckii</name>
    <dbReference type="NCBI Taxonomy" id="91943"/>
    <lineage>
        <taxon>Eukaryota</taxon>
        <taxon>Fungi</taxon>
        <taxon>Dikarya</taxon>
        <taxon>Ascomycota</taxon>
        <taxon>Pezizomycotina</taxon>
        <taxon>Dothideomycetes</taxon>
        <taxon>Dothideomycetidae</taxon>
        <taxon>Mycosphaerellales</taxon>
        <taxon>Teratosphaeriaceae</taxon>
        <taxon>Hortaea</taxon>
    </lineage>
</organism>